<evidence type="ECO:0000256" key="2">
    <source>
        <dbReference type="ARBA" id="ARBA00022692"/>
    </source>
</evidence>
<feature type="compositionally biased region" description="Low complexity" evidence="6">
    <location>
        <begin position="1451"/>
        <end position="1466"/>
    </location>
</feature>
<feature type="transmembrane region" description="Helical" evidence="7">
    <location>
        <begin position="1122"/>
        <end position="1141"/>
    </location>
</feature>
<protein>
    <recommendedName>
        <fullName evidence="10">Ion transport domain-containing protein</fullName>
    </recommendedName>
</protein>
<comment type="subcellular location">
    <subcellularLocation>
        <location evidence="1">Membrane</location>
        <topology evidence="1">Multi-pass membrane protein</topology>
    </subcellularLocation>
</comment>
<keyword evidence="2 7" id="KW-0812">Transmembrane</keyword>
<gene>
    <name evidence="8" type="ORF">PZE19_24740</name>
</gene>
<evidence type="ECO:0000256" key="6">
    <source>
        <dbReference type="SAM" id="MobiDB-lite"/>
    </source>
</evidence>
<dbReference type="RefSeq" id="WP_277863278.1">
    <property type="nucleotide sequence ID" value="NZ_JARRAG010000002.1"/>
</dbReference>
<evidence type="ECO:0000313" key="8">
    <source>
        <dbReference type="EMBL" id="MDG3006988.1"/>
    </source>
</evidence>
<keyword evidence="3 7" id="KW-1133">Transmembrane helix</keyword>
<evidence type="ECO:0000256" key="4">
    <source>
        <dbReference type="ARBA" id="ARBA00023136"/>
    </source>
</evidence>
<dbReference type="Proteomes" id="UP001216907">
    <property type="component" value="Unassembled WGS sequence"/>
</dbReference>
<evidence type="ECO:0000313" key="9">
    <source>
        <dbReference type="Proteomes" id="UP001216907"/>
    </source>
</evidence>
<dbReference type="EMBL" id="JARRAG010000002">
    <property type="protein sequence ID" value="MDG3006988.1"/>
    <property type="molecule type" value="Genomic_DNA"/>
</dbReference>
<accession>A0ABT6FHY4</accession>
<evidence type="ECO:0000256" key="1">
    <source>
        <dbReference type="ARBA" id="ARBA00004141"/>
    </source>
</evidence>
<name>A0ABT6FHY4_9BACT</name>
<feature type="transmembrane region" description="Helical" evidence="7">
    <location>
        <begin position="405"/>
        <end position="426"/>
    </location>
</feature>
<dbReference type="Gene3D" id="1.20.120.350">
    <property type="entry name" value="Voltage-gated potassium channels. Chain C"/>
    <property type="match status" value="1"/>
</dbReference>
<comment type="caution">
    <text evidence="8">The sequence shown here is derived from an EMBL/GenBank/DDBJ whole genome shotgun (WGS) entry which is preliminary data.</text>
</comment>
<feature type="transmembrane region" description="Helical" evidence="7">
    <location>
        <begin position="470"/>
        <end position="491"/>
    </location>
</feature>
<feature type="transmembrane region" description="Helical" evidence="7">
    <location>
        <begin position="438"/>
        <end position="458"/>
    </location>
</feature>
<evidence type="ECO:0000256" key="3">
    <source>
        <dbReference type="ARBA" id="ARBA00022989"/>
    </source>
</evidence>
<keyword evidence="4 7" id="KW-0472">Membrane</keyword>
<keyword evidence="5" id="KW-0175">Coiled coil</keyword>
<feature type="coiled-coil region" evidence="5">
    <location>
        <begin position="322"/>
        <end position="349"/>
    </location>
</feature>
<keyword evidence="9" id="KW-1185">Reference proteome</keyword>
<feature type="region of interest" description="Disordered" evidence="6">
    <location>
        <begin position="1439"/>
        <end position="1484"/>
    </location>
</feature>
<organism evidence="8 9">
    <name type="scientific">Paludisphaera mucosa</name>
    <dbReference type="NCBI Taxonomy" id="3030827"/>
    <lineage>
        <taxon>Bacteria</taxon>
        <taxon>Pseudomonadati</taxon>
        <taxon>Planctomycetota</taxon>
        <taxon>Planctomycetia</taxon>
        <taxon>Isosphaerales</taxon>
        <taxon>Isosphaeraceae</taxon>
        <taxon>Paludisphaera</taxon>
    </lineage>
</organism>
<feature type="transmembrane region" description="Helical" evidence="7">
    <location>
        <begin position="747"/>
        <end position="769"/>
    </location>
</feature>
<feature type="transmembrane region" description="Helical" evidence="7">
    <location>
        <begin position="511"/>
        <end position="538"/>
    </location>
</feature>
<feature type="region of interest" description="Disordered" evidence="6">
    <location>
        <begin position="239"/>
        <end position="263"/>
    </location>
</feature>
<reference evidence="8 9" key="1">
    <citation type="submission" date="2023-03" db="EMBL/GenBank/DDBJ databases">
        <title>Paludisphaera mucosa sp. nov. a novel planctomycete from northern fen.</title>
        <authorList>
            <person name="Ivanova A."/>
        </authorList>
    </citation>
    <scope>NUCLEOTIDE SEQUENCE [LARGE SCALE GENOMIC DNA]</scope>
    <source>
        <strain evidence="8 9">Pla2</strain>
    </source>
</reference>
<dbReference type="SUPFAM" id="SSF81324">
    <property type="entry name" value="Voltage-gated potassium channels"/>
    <property type="match status" value="1"/>
</dbReference>
<dbReference type="InterPro" id="IPR027359">
    <property type="entry name" value="Volt_channel_dom_sf"/>
</dbReference>
<proteinExistence type="predicted"/>
<evidence type="ECO:0008006" key="10">
    <source>
        <dbReference type="Google" id="ProtNLM"/>
    </source>
</evidence>
<sequence length="1484" mass="166535">MAEVTWNERAWCEQARALARKGDDGAGEPVRAARLGRMLAHVEAGWRIRGTFDGHSGDPGGDRIRRSVVRGLADLRRAVDDLLAKVEPDGEAERLAAAKLREWIARERSTLQAVLTNPQVDPFRRLLSLDAIRGDLEWFGLLLDRLEGDPGPGPAAWLEVELAKVRRLLEDEPRRPKARARRAALRARCERMRGILLERRVRKELDAALEEAAPERLAAVRNKLSRLQARVGALEPVADAADDSASDSGSHPTIDPDVERPGDDPVAWTKALAARRAEVAERIDESLLAMPPAQASAACARIVQGARDELAEMIAFLQDAPMRRAVLRLETAEEDMDRLTATMQTLRRAGRRAPEERRPTSEDCRRLDDALGDVRRLHGTIRGEWQEKLLTFRLQNLLGRRGATLLDNVVLALIIALSLLIVGETLLDRSGGLSHSRLALFAWLDLAVCSGLMAEFLLKWTLAPARGVYFVQHFVIDFLASLPFGFLAFVMDEQLSPGGEQTLWLLRYLRFARILEILFFLRLAMPVVRLARLALFALRLSDRLVRRNAGLLNRNVILFEPNQTNRAESSDRHRLALLRGEVQAAESNLGRRLHREQQDALAARRLSDLAVRLGFLPDRQIEPLSEHRDGREIPVEALVERLIQLTPETLVDRMGQTFVASVDGYLRVLDAPIVRRLPLIRSLVAHREKSPAEAVALAANYVGYAVQRGLDLIYFLADLQATLSPAIFLDRLGLTLVNATRTPAKRLLWLGTLFLVLFVTVNVVGFLSAFRPFVDGVQQKLGWPVIVLGCVCLGFWSLGSWLRRIANQSADFCERLVEAQFAAQTKTFKARRSEQDARFLAERVVDPEIALRSSDDHVPGLYRDVPTAAADVEAIFVSPQTRFANRELSFLRNIRLLYQDYLDGSPFHRSDVKTSVQLLGNLALTNLRRSRIESLLGENRALGRLDMSRAGGLLGGPYLWFNYITRIIVQETAVLLLDYNTHAVPLDRLACSSPGARRAFQEWLGKRLRIAPDEVRLPAPNVAESSPAPEPPQAPRAARRFEASAFLETVEFTAIDFLAEDAGRDAEILERFGPQVAQLVRRDRQQNVRRAFWSFPLQELPLAQRTINPYAFYESRLSGGRIAFFPFVVAAAFFKSVWVAVRGVYDGVHEILNPQVIRERDVPADAYAAAHRKIHRMRKPVFMGSLWLRARLDVEYLGLQLPTAPAVLGFDSTMEADLDFIGASRKDRIVAERIRRDHQRRLAWTARWLARFGWTFDELPAFLSREVPFLANRASEALRALVSACVLDHDDLATLGQSIEAITALAAYAADPASDLRRLPPGLPDPVVNPRRLWRPVPRQGPAFRRLFDLPAFAAYDPAARKRIVAFLRRHRRVTRGWYRVVMGQGGADPWAEVRARLHEVLLKTDLWSDQILILRSVQTLTMLDVHHNCELVWSLGGYEDPEPDEPPSAPRSGPAATAAGPGSAPDWWSDRPDAERERVASDA</sequence>
<evidence type="ECO:0000256" key="7">
    <source>
        <dbReference type="SAM" id="Phobius"/>
    </source>
</evidence>
<evidence type="ECO:0000256" key="5">
    <source>
        <dbReference type="SAM" id="Coils"/>
    </source>
</evidence>
<feature type="compositionally biased region" description="Basic and acidic residues" evidence="6">
    <location>
        <begin position="1469"/>
        <end position="1484"/>
    </location>
</feature>
<feature type="transmembrane region" description="Helical" evidence="7">
    <location>
        <begin position="781"/>
        <end position="802"/>
    </location>
</feature>